<gene>
    <name evidence="2" type="primary">CYP714A1_5</name>
    <name evidence="2" type="ORF">CK203_038141</name>
</gene>
<comment type="caution">
    <text evidence="2">The sequence shown here is derived from an EMBL/GenBank/DDBJ whole genome shotgun (WGS) entry which is preliminary data.</text>
</comment>
<evidence type="ECO:0000256" key="1">
    <source>
        <dbReference type="SAM" id="Phobius"/>
    </source>
</evidence>
<organism evidence="2 3">
    <name type="scientific">Vitis vinifera</name>
    <name type="common">Grape</name>
    <dbReference type="NCBI Taxonomy" id="29760"/>
    <lineage>
        <taxon>Eukaryota</taxon>
        <taxon>Viridiplantae</taxon>
        <taxon>Streptophyta</taxon>
        <taxon>Embryophyta</taxon>
        <taxon>Tracheophyta</taxon>
        <taxon>Spermatophyta</taxon>
        <taxon>Magnoliopsida</taxon>
        <taxon>eudicotyledons</taxon>
        <taxon>Gunneridae</taxon>
        <taxon>Pentapetalae</taxon>
        <taxon>rosids</taxon>
        <taxon>Vitales</taxon>
        <taxon>Vitaceae</taxon>
        <taxon>Viteae</taxon>
        <taxon>Vitis</taxon>
    </lineage>
</organism>
<feature type="transmembrane region" description="Helical" evidence="1">
    <location>
        <begin position="164"/>
        <end position="189"/>
    </location>
</feature>
<dbReference type="Proteomes" id="UP000288805">
    <property type="component" value="Unassembled WGS sequence"/>
</dbReference>
<keyword evidence="1" id="KW-0812">Transmembrane</keyword>
<proteinExistence type="predicted"/>
<evidence type="ECO:0000313" key="3">
    <source>
        <dbReference type="Proteomes" id="UP000288805"/>
    </source>
</evidence>
<accession>A0A438HA82</accession>
<dbReference type="AlphaFoldDB" id="A0A438HA82"/>
<protein>
    <submittedName>
        <fullName evidence="2">Cytochrome P450 714A1</fullName>
    </submittedName>
</protein>
<keyword evidence="1" id="KW-0472">Membrane</keyword>
<dbReference type="OrthoDB" id="1470350at2759"/>
<evidence type="ECO:0000313" key="2">
    <source>
        <dbReference type="EMBL" id="RVW81361.1"/>
    </source>
</evidence>
<sequence length="192" mass="21464">MSILNPLVTLKGKIDKSVHCVQSSIQADKESGCGCEVGTIKEGLRKPAAGRGRAVGTGEERMEEAALVVKMLCSVLVVGVFCIFLHLYNLMWVRPERLRGKLRRQGIRGPPPSFIYGNVPEMQKIQLLMAMKPPNHAQIVAHDYTSTLFPYFEQWRKAYGTMPFSFIFSFSFTVFQNCIFLFLCAAAVVSPL</sequence>
<name>A0A438HA82_VITVI</name>
<keyword evidence="1" id="KW-1133">Transmembrane helix</keyword>
<feature type="transmembrane region" description="Helical" evidence="1">
    <location>
        <begin position="67"/>
        <end position="93"/>
    </location>
</feature>
<reference evidence="2 3" key="1">
    <citation type="journal article" date="2018" name="PLoS Genet.">
        <title>Population sequencing reveals clonal diversity and ancestral inbreeding in the grapevine cultivar Chardonnay.</title>
        <authorList>
            <person name="Roach M.J."/>
            <person name="Johnson D.L."/>
            <person name="Bohlmann J."/>
            <person name="van Vuuren H.J."/>
            <person name="Jones S.J."/>
            <person name="Pretorius I.S."/>
            <person name="Schmidt S.A."/>
            <person name="Borneman A.R."/>
        </authorList>
    </citation>
    <scope>NUCLEOTIDE SEQUENCE [LARGE SCALE GENOMIC DNA]</scope>
    <source>
        <strain evidence="3">cv. Chardonnay</strain>
        <tissue evidence="2">Leaf</tissue>
    </source>
</reference>
<dbReference type="EMBL" id="QGNW01000254">
    <property type="protein sequence ID" value="RVW81361.1"/>
    <property type="molecule type" value="Genomic_DNA"/>
</dbReference>